<name>A0A3N4M6D0_9PEZI</name>
<organism evidence="2 3">
    <name type="scientific">Terfezia boudieri ATCC MYA-4762</name>
    <dbReference type="NCBI Taxonomy" id="1051890"/>
    <lineage>
        <taxon>Eukaryota</taxon>
        <taxon>Fungi</taxon>
        <taxon>Dikarya</taxon>
        <taxon>Ascomycota</taxon>
        <taxon>Pezizomycotina</taxon>
        <taxon>Pezizomycetes</taxon>
        <taxon>Pezizales</taxon>
        <taxon>Pezizaceae</taxon>
        <taxon>Terfezia</taxon>
    </lineage>
</organism>
<dbReference type="EMBL" id="ML121528">
    <property type="protein sequence ID" value="RPB29279.1"/>
    <property type="molecule type" value="Genomic_DNA"/>
</dbReference>
<sequence>MGANICWFLLFTTVRAFLGIPYSVDALGWKPEKPLEHAPPGGELVNASELDNCCYQFQYKTWNRDPAMGEEIVKWSDIQMEKSENRLNVNIWASSKRQRQEQAGVTASHGVDSWWITPRRR</sequence>
<feature type="chain" id="PRO_5017947458" evidence="1">
    <location>
        <begin position="17"/>
        <end position="121"/>
    </location>
</feature>
<keyword evidence="1" id="KW-0732">Signal</keyword>
<dbReference type="Gene3D" id="3.40.50.1820">
    <property type="entry name" value="alpha/beta hydrolase"/>
    <property type="match status" value="1"/>
</dbReference>
<evidence type="ECO:0000313" key="2">
    <source>
        <dbReference type="EMBL" id="RPB29279.1"/>
    </source>
</evidence>
<gene>
    <name evidence="2" type="ORF">L211DRAFT_266146</name>
</gene>
<reference evidence="2 3" key="1">
    <citation type="journal article" date="2018" name="Nat. Ecol. Evol.">
        <title>Pezizomycetes genomes reveal the molecular basis of ectomycorrhizal truffle lifestyle.</title>
        <authorList>
            <person name="Murat C."/>
            <person name="Payen T."/>
            <person name="Noel B."/>
            <person name="Kuo A."/>
            <person name="Morin E."/>
            <person name="Chen J."/>
            <person name="Kohler A."/>
            <person name="Krizsan K."/>
            <person name="Balestrini R."/>
            <person name="Da Silva C."/>
            <person name="Montanini B."/>
            <person name="Hainaut M."/>
            <person name="Levati E."/>
            <person name="Barry K.W."/>
            <person name="Belfiori B."/>
            <person name="Cichocki N."/>
            <person name="Clum A."/>
            <person name="Dockter R.B."/>
            <person name="Fauchery L."/>
            <person name="Guy J."/>
            <person name="Iotti M."/>
            <person name="Le Tacon F."/>
            <person name="Lindquist E.A."/>
            <person name="Lipzen A."/>
            <person name="Malagnac F."/>
            <person name="Mello A."/>
            <person name="Molinier V."/>
            <person name="Miyauchi S."/>
            <person name="Poulain J."/>
            <person name="Riccioni C."/>
            <person name="Rubini A."/>
            <person name="Sitrit Y."/>
            <person name="Splivallo R."/>
            <person name="Traeger S."/>
            <person name="Wang M."/>
            <person name="Zifcakova L."/>
            <person name="Wipf D."/>
            <person name="Zambonelli A."/>
            <person name="Paolocci F."/>
            <person name="Nowrousian M."/>
            <person name="Ottonello S."/>
            <person name="Baldrian P."/>
            <person name="Spatafora J.W."/>
            <person name="Henrissat B."/>
            <person name="Nagy L.G."/>
            <person name="Aury J.M."/>
            <person name="Wincker P."/>
            <person name="Grigoriev I.V."/>
            <person name="Bonfante P."/>
            <person name="Martin F.M."/>
        </authorList>
    </citation>
    <scope>NUCLEOTIDE SEQUENCE [LARGE SCALE GENOMIC DNA]</scope>
    <source>
        <strain evidence="2 3">ATCC MYA-4762</strain>
    </source>
</reference>
<protein>
    <submittedName>
        <fullName evidence="2">Uncharacterized protein</fullName>
    </submittedName>
</protein>
<dbReference type="Proteomes" id="UP000267821">
    <property type="component" value="Unassembled WGS sequence"/>
</dbReference>
<dbReference type="InterPro" id="IPR029058">
    <property type="entry name" value="AB_hydrolase_fold"/>
</dbReference>
<proteinExistence type="predicted"/>
<dbReference type="AlphaFoldDB" id="A0A3N4M6D0"/>
<dbReference type="SUPFAM" id="SSF53474">
    <property type="entry name" value="alpha/beta-Hydrolases"/>
    <property type="match status" value="1"/>
</dbReference>
<dbReference type="InParanoid" id="A0A3N4M6D0"/>
<evidence type="ECO:0000313" key="3">
    <source>
        <dbReference type="Proteomes" id="UP000267821"/>
    </source>
</evidence>
<evidence type="ECO:0000256" key="1">
    <source>
        <dbReference type="SAM" id="SignalP"/>
    </source>
</evidence>
<feature type="signal peptide" evidence="1">
    <location>
        <begin position="1"/>
        <end position="16"/>
    </location>
</feature>
<accession>A0A3N4M6D0</accession>
<keyword evidence="3" id="KW-1185">Reference proteome</keyword>